<evidence type="ECO:0000259" key="8">
    <source>
        <dbReference type="PROSITE" id="PS50893"/>
    </source>
</evidence>
<dbReference type="InterPro" id="IPR003593">
    <property type="entry name" value="AAA+_ATPase"/>
</dbReference>
<evidence type="ECO:0000256" key="1">
    <source>
        <dbReference type="ARBA" id="ARBA00004202"/>
    </source>
</evidence>
<dbReference type="SUPFAM" id="SSF52540">
    <property type="entry name" value="P-loop containing nucleoside triphosphate hydrolases"/>
    <property type="match status" value="1"/>
</dbReference>
<dbReference type="SMART" id="SM00382">
    <property type="entry name" value="AAA"/>
    <property type="match status" value="1"/>
</dbReference>
<name>A0ABS4YMZ1_9MICO</name>
<keyword evidence="3" id="KW-0813">Transport</keyword>
<dbReference type="PANTHER" id="PTHR43297:SF2">
    <property type="entry name" value="DIPEPTIDE TRANSPORT ATP-BINDING PROTEIN DPPD"/>
    <property type="match status" value="1"/>
</dbReference>
<evidence type="ECO:0000256" key="3">
    <source>
        <dbReference type="ARBA" id="ARBA00022448"/>
    </source>
</evidence>
<reference evidence="9 10" key="1">
    <citation type="submission" date="2021-03" db="EMBL/GenBank/DDBJ databases">
        <title>Sequencing the genomes of 1000 actinobacteria strains.</title>
        <authorList>
            <person name="Klenk H.-P."/>
        </authorList>
    </citation>
    <scope>NUCLEOTIDE SEQUENCE [LARGE SCALE GENOMIC DNA]</scope>
    <source>
        <strain evidence="9 10">DSM 14564</strain>
    </source>
</reference>
<dbReference type="EMBL" id="JAGIOC010000001">
    <property type="protein sequence ID" value="MBP2410169.1"/>
    <property type="molecule type" value="Genomic_DNA"/>
</dbReference>
<dbReference type="InterPro" id="IPR027417">
    <property type="entry name" value="P-loop_NTPase"/>
</dbReference>
<comment type="subcellular location">
    <subcellularLocation>
        <location evidence="1">Cell membrane</location>
        <topology evidence="1">Peripheral membrane protein</topology>
    </subcellularLocation>
</comment>
<gene>
    <name evidence="9" type="ORF">JOF44_003072</name>
</gene>
<dbReference type="CDD" id="cd03257">
    <property type="entry name" value="ABC_NikE_OppD_transporters"/>
    <property type="match status" value="1"/>
</dbReference>
<keyword evidence="5" id="KW-0547">Nucleotide-binding</keyword>
<dbReference type="RefSeq" id="WP_245348973.1">
    <property type="nucleotide sequence ID" value="NZ_BAAAJV010000041.1"/>
</dbReference>
<sequence length="270" mass="29612">MTTAPLLEISDLHISFSSRRTEVAAVRGIDLTLEAGRTLAIVGESGSGKSSTALSVLRLNPEPPAVYPRGEVRFEGTDLLTLSSKQLRAVRGRDISMVFQDPMATLNPLRTVGSQLMEVMSIHRSGDRRERRRRMLEALEQARVPQPERRSAQYPHQLSGGLRQRVMIAMALMSRPRLLIADEPTTALDVTTQAEILDLLRTLQAETGMGILLITHDLGVVASVADRVAVLHDGVLAEQGDALQMFEHPQHDYTRSLLAATPRLEIGATA</sequence>
<evidence type="ECO:0000256" key="2">
    <source>
        <dbReference type="ARBA" id="ARBA00005417"/>
    </source>
</evidence>
<dbReference type="InterPro" id="IPR050388">
    <property type="entry name" value="ABC_Ni/Peptide_Import"/>
</dbReference>
<evidence type="ECO:0000256" key="7">
    <source>
        <dbReference type="ARBA" id="ARBA00023136"/>
    </source>
</evidence>
<evidence type="ECO:0000313" key="9">
    <source>
        <dbReference type="EMBL" id="MBP2410169.1"/>
    </source>
</evidence>
<organism evidence="9 10">
    <name type="scientific">Brachybacterium fresconis</name>
    <dbReference type="NCBI Taxonomy" id="173363"/>
    <lineage>
        <taxon>Bacteria</taxon>
        <taxon>Bacillati</taxon>
        <taxon>Actinomycetota</taxon>
        <taxon>Actinomycetes</taxon>
        <taxon>Micrococcales</taxon>
        <taxon>Dermabacteraceae</taxon>
        <taxon>Brachybacterium</taxon>
    </lineage>
</organism>
<dbReference type="PROSITE" id="PS50893">
    <property type="entry name" value="ABC_TRANSPORTER_2"/>
    <property type="match status" value="1"/>
</dbReference>
<dbReference type="Proteomes" id="UP000698222">
    <property type="component" value="Unassembled WGS sequence"/>
</dbReference>
<evidence type="ECO:0000313" key="10">
    <source>
        <dbReference type="Proteomes" id="UP000698222"/>
    </source>
</evidence>
<accession>A0ABS4YMZ1</accession>
<dbReference type="PANTHER" id="PTHR43297">
    <property type="entry name" value="OLIGOPEPTIDE TRANSPORT ATP-BINDING PROTEIN APPD"/>
    <property type="match status" value="1"/>
</dbReference>
<keyword evidence="10" id="KW-1185">Reference proteome</keyword>
<feature type="domain" description="ABC transporter" evidence="8">
    <location>
        <begin position="7"/>
        <end position="258"/>
    </location>
</feature>
<dbReference type="GO" id="GO:0005524">
    <property type="term" value="F:ATP binding"/>
    <property type="evidence" value="ECO:0007669"/>
    <property type="project" value="UniProtKB-KW"/>
</dbReference>
<keyword evidence="4" id="KW-1003">Cell membrane</keyword>
<proteinExistence type="inferred from homology"/>
<comment type="similarity">
    <text evidence="2">Belongs to the ABC transporter superfamily.</text>
</comment>
<dbReference type="Gene3D" id="3.40.50.300">
    <property type="entry name" value="P-loop containing nucleotide triphosphate hydrolases"/>
    <property type="match status" value="1"/>
</dbReference>
<keyword evidence="6 9" id="KW-0067">ATP-binding</keyword>
<evidence type="ECO:0000256" key="5">
    <source>
        <dbReference type="ARBA" id="ARBA00022741"/>
    </source>
</evidence>
<comment type="caution">
    <text evidence="9">The sequence shown here is derived from an EMBL/GenBank/DDBJ whole genome shotgun (WGS) entry which is preliminary data.</text>
</comment>
<keyword evidence="7" id="KW-0472">Membrane</keyword>
<evidence type="ECO:0000256" key="6">
    <source>
        <dbReference type="ARBA" id="ARBA00022840"/>
    </source>
</evidence>
<evidence type="ECO:0000256" key="4">
    <source>
        <dbReference type="ARBA" id="ARBA00022475"/>
    </source>
</evidence>
<dbReference type="InterPro" id="IPR003439">
    <property type="entry name" value="ABC_transporter-like_ATP-bd"/>
</dbReference>
<dbReference type="Pfam" id="PF00005">
    <property type="entry name" value="ABC_tran"/>
    <property type="match status" value="1"/>
</dbReference>
<protein>
    <submittedName>
        <fullName evidence="9">Peptide/nickel transport system ATP-binding protein/oligopeptide transport system ATP-binding protein</fullName>
    </submittedName>
</protein>